<dbReference type="NCBIfam" id="TIGR00236">
    <property type="entry name" value="wecB"/>
    <property type="match status" value="1"/>
</dbReference>
<comment type="similarity">
    <text evidence="1">Belongs to the UDP-N-acetylglucosamine 2-epimerase family.</text>
</comment>
<dbReference type="EC" id="5.1.3.14" evidence="3"/>
<evidence type="ECO:0000313" key="3">
    <source>
        <dbReference type="EMBL" id="MBF8176664.1"/>
    </source>
</evidence>
<evidence type="ECO:0000313" key="4">
    <source>
        <dbReference type="Proteomes" id="UP000657372"/>
    </source>
</evidence>
<dbReference type="Pfam" id="PF02350">
    <property type="entry name" value="Epimerase_2"/>
    <property type="match status" value="1"/>
</dbReference>
<dbReference type="PANTHER" id="PTHR43174">
    <property type="entry name" value="UDP-N-ACETYLGLUCOSAMINE 2-EPIMERASE"/>
    <property type="match status" value="1"/>
</dbReference>
<protein>
    <submittedName>
        <fullName evidence="3">UDP-N-acetylglucosamine 2-epimerase (Non-hydrolyzing)</fullName>
        <ecNumber evidence="3">5.1.3.14</ecNumber>
    </submittedName>
</protein>
<accession>A0ABS0EP78</accession>
<organism evidence="3 4">
    <name type="scientific">Herminiimonas contaminans</name>
    <dbReference type="NCBI Taxonomy" id="1111140"/>
    <lineage>
        <taxon>Bacteria</taxon>
        <taxon>Pseudomonadati</taxon>
        <taxon>Pseudomonadota</taxon>
        <taxon>Betaproteobacteria</taxon>
        <taxon>Burkholderiales</taxon>
        <taxon>Oxalobacteraceae</taxon>
        <taxon>Herminiimonas</taxon>
    </lineage>
</organism>
<dbReference type="InterPro" id="IPR029767">
    <property type="entry name" value="WecB-like"/>
</dbReference>
<name>A0ABS0EP78_9BURK</name>
<reference evidence="3 4" key="1">
    <citation type="submission" date="2020-11" db="EMBL/GenBank/DDBJ databases">
        <title>WGS of Herminiimonas contaminans strain Marseille-Q4544 isolated from planarians Schmidtea mediterranea.</title>
        <authorList>
            <person name="Kangale L."/>
        </authorList>
    </citation>
    <scope>NUCLEOTIDE SEQUENCE [LARGE SCALE GENOMIC DNA]</scope>
    <source>
        <strain evidence="3 4">Marseille-Q4544</strain>
    </source>
</reference>
<comment type="caution">
    <text evidence="3">The sequence shown here is derived from an EMBL/GenBank/DDBJ whole genome shotgun (WGS) entry which is preliminary data.</text>
</comment>
<evidence type="ECO:0000259" key="2">
    <source>
        <dbReference type="Pfam" id="PF02350"/>
    </source>
</evidence>
<keyword evidence="4" id="KW-1185">Reference proteome</keyword>
<dbReference type="PANTHER" id="PTHR43174:SF1">
    <property type="entry name" value="UDP-N-ACETYLGLUCOSAMINE 2-EPIMERASE"/>
    <property type="match status" value="1"/>
</dbReference>
<gene>
    <name evidence="3" type="primary">wecB</name>
    <name evidence="3" type="ORF">IXC47_03095</name>
</gene>
<evidence type="ECO:0000256" key="1">
    <source>
        <dbReference type="RuleBase" id="RU003513"/>
    </source>
</evidence>
<sequence length="365" mass="40078">MIKIATIVGARPQFIKAAAVSRVARESYSGQLSEFIIHTGQHYDENMSQVFFEELDIPCPEYNLEIAGGSHGAMTGRMLSGIEKVLLDEKPDWLLIYGDTNSTLAGALAAAKLHIPVAHVEAGLRSFNMRMPEEVNRILSDRVSNLLFCPTDIAVRNLASEGITRGVHNVGDAMYDVALYYRDKARQKSTVLHRLGLTKGEFALATCHRAENTDDPTRLEAILTGLATVAESMPVVIPLHPRTRKIIEERELSSCLNRLVVVDPLPFLDMIALEQAARLILTDSGGVQKEAFFYQVPCITMREETEWLETVESGWNCLVGADAELIASAASKAIQGEHGRKTVTPYGNGNAAENILAQLVRQHVG</sequence>
<dbReference type="CDD" id="cd03786">
    <property type="entry name" value="GTB_UDP-GlcNAc_2-Epimerase"/>
    <property type="match status" value="1"/>
</dbReference>
<dbReference type="RefSeq" id="WP_195874652.1">
    <property type="nucleotide sequence ID" value="NZ_JADOEL010000002.1"/>
</dbReference>
<dbReference type="InterPro" id="IPR003331">
    <property type="entry name" value="UDP_GlcNAc_Epimerase_2_dom"/>
</dbReference>
<feature type="domain" description="UDP-N-acetylglucosamine 2-epimerase" evidence="2">
    <location>
        <begin position="31"/>
        <end position="359"/>
    </location>
</feature>
<proteinExistence type="inferred from homology"/>
<dbReference type="Proteomes" id="UP000657372">
    <property type="component" value="Unassembled WGS sequence"/>
</dbReference>
<dbReference type="Gene3D" id="3.40.50.2000">
    <property type="entry name" value="Glycogen Phosphorylase B"/>
    <property type="match status" value="2"/>
</dbReference>
<dbReference type="EMBL" id="JADOEL010000002">
    <property type="protein sequence ID" value="MBF8176664.1"/>
    <property type="molecule type" value="Genomic_DNA"/>
</dbReference>
<dbReference type="SUPFAM" id="SSF53756">
    <property type="entry name" value="UDP-Glycosyltransferase/glycogen phosphorylase"/>
    <property type="match status" value="1"/>
</dbReference>
<dbReference type="GO" id="GO:0008761">
    <property type="term" value="F:UDP-N-acetylglucosamine 2-epimerase activity"/>
    <property type="evidence" value="ECO:0007669"/>
    <property type="project" value="UniProtKB-EC"/>
</dbReference>
<keyword evidence="1 3" id="KW-0413">Isomerase</keyword>